<organism evidence="6 7">
    <name type="scientific">Diabrotica virgifera virgifera</name>
    <name type="common">western corn rootworm</name>
    <dbReference type="NCBI Taxonomy" id="50390"/>
    <lineage>
        <taxon>Eukaryota</taxon>
        <taxon>Metazoa</taxon>
        <taxon>Ecdysozoa</taxon>
        <taxon>Arthropoda</taxon>
        <taxon>Hexapoda</taxon>
        <taxon>Insecta</taxon>
        <taxon>Pterygota</taxon>
        <taxon>Neoptera</taxon>
        <taxon>Endopterygota</taxon>
        <taxon>Coleoptera</taxon>
        <taxon>Polyphaga</taxon>
        <taxon>Cucujiformia</taxon>
        <taxon>Chrysomeloidea</taxon>
        <taxon>Chrysomelidae</taxon>
        <taxon>Galerucinae</taxon>
        <taxon>Diabroticina</taxon>
        <taxon>Diabroticites</taxon>
        <taxon>Diabrotica</taxon>
    </lineage>
</organism>
<dbReference type="RefSeq" id="XP_050502272.1">
    <property type="nucleotide sequence ID" value="XM_050646315.1"/>
</dbReference>
<keyword evidence="3" id="KW-0472">Membrane</keyword>
<dbReference type="Gene3D" id="2.60.40.60">
    <property type="entry name" value="Cadherins"/>
    <property type="match status" value="1"/>
</dbReference>
<evidence type="ECO:0000256" key="2">
    <source>
        <dbReference type="SAM" id="MobiDB-lite"/>
    </source>
</evidence>
<evidence type="ECO:0000256" key="4">
    <source>
        <dbReference type="SAM" id="SignalP"/>
    </source>
</evidence>
<dbReference type="EnsemblMetazoa" id="XM_050646315.1">
    <property type="protein sequence ID" value="XP_050502272.1"/>
    <property type="gene ID" value="LOC114349448"/>
</dbReference>
<dbReference type="PROSITE" id="PS50268">
    <property type="entry name" value="CADHERIN_2"/>
    <property type="match status" value="2"/>
</dbReference>
<keyword evidence="1" id="KW-0106">Calcium</keyword>
<dbReference type="GeneID" id="114349448"/>
<evidence type="ECO:0000313" key="7">
    <source>
        <dbReference type="Proteomes" id="UP001652700"/>
    </source>
</evidence>
<dbReference type="InterPro" id="IPR002126">
    <property type="entry name" value="Cadherin-like_dom"/>
</dbReference>
<sequence>MRLRTIIFLFCVLGLSNAQNNNNGNCSIEGFVPSDWTVIFKPDTIVTDEAADEVIFSGAFTGKLDDLSCTPSATGKSNYVDFEAKDGKFTIKTAADIVKLDEETAQTSSPFYLNYVCTMNCDAGQSQLGIAVKIADYNNHKPEFSQATYTYTVASPIMPHTDFTLEGDVIKATDLDFSNNNIIFTVDPPHFVIDTTADSTDSNKKTFVAKIRAKSVVQLKETTTTYTLTATDVGTDPGPLSQTASLTFTIDADNSLDIPSFEYQDSQTDYSFQYQSDNTLKPLSGSIKLNTQHSLTTKNFELLGDMKGKFSIEYDSNAKEITLSVQEEIKDPTVTLTVLTLNINNGQVTVSTPVIIYFTTSSIFKFDKHIYTGSYDDAKNQVNLDESITITSSGKSDVNIEIAGDLAKYFSAVKGTDAGTWSIKVATPAPTADELKGYTYLNLVLTATEDDIDGKDTASLLVKLPSHVLQFSKILYEATYNEDNTVTMSDKITFTTNEDTVVDITVDTNYEKYFVVSQEDKSYIIKSTTTPLPDEILSKQTEIAVIITAKDGYQNTQQAVVKITLPEINNEKAPKFTKSYYKSEYKQNQTDNYLDFTDPLTFDNVDDPSKVKISLDAYSDNFEIVYDKSQKKWRVHIKDPLTSKDFDSWTEILVIMEATESGVTKTGKSVLVIDLTTDVGPQFVELYYSAEYKQNDTKYIDFHTALAFEKEVDPKNLQITLDTYTNNFAVTYDTAQKEWRIQIKSPLSSKDFESLSEIVLTMEATQSGVNKTGKAVLVIELITETGPEFSKLYYASEYKQYQKDYIDFKEDVTFTENIDPNNLKITIDSYTDNFAVVYDTAQTKWRIEIKLPLNSQDFESLSEIVLTMEATEIGVTKTGKSVLVIELTTDATEVGPQFNELFYQCEYKQGQIDYLDFGTDIGFTENIDPKNLKIILNSYTDNFAVTYDKDEKKWRIQITVPLDSNVFDSLSEIILTMEAIETGVTKSGKAMLVIELKTDAREVGPQFKDLYYQSEYKQGKTDYIDFKTDVAFEEDIDPKNIKISMDSYTDNFAIVYDTAQNKWRIQINSPLSSKDFESLSEIVLTMEATESGVTKTGKSVLIIELKTDATEVGPQFKDLYYEAEYKQGQTDYIDFKSPVAFKADNDPNNLKISIDSYTNNFAVTYDATNKKWRIQIKSPLTSKDFESLSEIVITMEATESGVTKTGKSVLVIELKTDATEVGPQFKDLYYEAEYKEGQTDYIDFKSAVAFREDNDPNNLKISIDSYTDNFAVTYDTTNKKWRIQLISPLDSKDFESLSEIVITMEATESGVTKTGKSVLVIELKTDATEVGPQFKDLYYQSEYKQGQTRYIDFKTPVAFERDIDPKNIKISMDSYMDNFEVTYDTAQQMWRIKIKSPLDSKDFESLSEIVLTMEATESGITKTGKSVLVIELKTDATEVGPQFKDLYYQSEYKQGQTDYLDFKTDVTFEADNDPKNIEITIDSYKDNFAITYDTTEKKWRIQITDPLDSKIFDSLSEIVLTMEATETGVTKTGKSVLVIELKTDTTEVGPQFKELYYQSEYKQGQTDYIDFKTALAFEQDIDPKNVKISVDDAYKDNFAITYDTTEKKWRIKIIDPLDSKVFDSLSEIVLTMEATETGVTKTGKSVLVIELKTDTTEVGPQFKELYYRSEYKQGQSDYIDFKTALDFEQDIDPKNIKISVDDAYKDNFAITYDTTEKKWRIQITDPLDSKIFDSLSEIVLTMEATETGITKTGKSVLVIELKTDTTEVGPQFKELYYQSEYKQGQTDYIDFKTALAFEQDIDPKNVKISVDDVYKDNFAVTYDTTEKKWRIQITDPLDSKVFDSLSEIILTMEATETGVTKTGRSVLVIELKTDTTEVGPQFKDLYYEAEYKKDQTDYIDFKTDVAFTETIDPKNLKIAINDYTANFDVEYDSDKWRIKITKPLDDSVFDTTTELILVMEASETGITSKGSSVLVIKLTGSSVNDKVPKFKDVYYSAEYPKEGSGTIPFDQEINFENIADISKVHIVVSDYTDYFSVAYDTTKTAWSITIVKPLDLNAVTGPVITTLSATIDGDDEHKPVAAFTLKLPELTAPIFSKPYYQAEYKVSGTTATVNLIDQIGFGADVDDTNIDITSNDYSEYFTFTYEEKQWKVVTNGILDLKELDRSDLVVSITATDKTTKLTSFSVIDLKLPNVNTEDAPKFSKTYYTASYTVSGDNKATVTLDEQFAFSNRDDPKSVTLTTDNYQKNFIIKFTDGKWTITVDQNLDADTLNSNDIVMSVIATDSTTKDVGECTLLMTLPKINSKDAPRFDKPYYQSECDDATTSLDAEIAITNKDDLSDINVSILEQDYKDNFNITFDDAAKVWKIAVLSVPKIKTSTNDLLLTLIATEKGNEELGQAALVLNFLAVTAPKFSSIQYRGSYKAAEVSSFEIGDIKITNKDKQDDIQLKLSLDSDSDISKYFKFTLTDNVWKVTLKDPLPDDDIKGKTELVLTLSATEKNNDEIGYATVIIALEDNVVTSDLTFSDVYYSADYIKSSPLPDIELDKDISLKSSEDLKDAVVEFVATDEFNANNYFGVNPTGTAGVYTISSKKELPDKILEAHSLSVVLQASLDQLPKAFATLVIDLPVDGESNSIDFKKALYEANYTISSDDERSFGTEGITIDTKEAAGNLKVLISPDSLYGAYFDVKQDNYEVIVTVKAKIPSDVYEKVSVIPLALEATSSGTQKVGKTVVNVNIEYNKGSVKFSSSLYNGNYTVKEGEATIYVDEIALATDQDADHISVDVDNDYHKYFKASYDKSKVTITKTADIPIADLKKISTISIQLKATVKNSKVEDNTVINLLIITDDTPTPEQGKISFDNTINTGEYSVVNGKGEFKEDKEIKLTTDRQNDEIEVKFSDDSEFKDKFSISYKDQVVTVEKKEDLSDDDFQSNAYISLEMIATITKSQQSSSAVLNIRMNNDGGNDNKHISFEYPAYKGLYNVSNNMADLDYEKITVTTDQTDENVEVKIAGPYNEYFDVLYTNKVVRISLKDTAASTTLRSLTNIPVVLYAQVKTTTRSATTVVNLQVRDYDNDNNPTESIQFPKLINDAQYIVSKGEFSSDDMVVVTNVLDEYIECDLSNDYHYEKYFQCNYKHTRVQVTLYRTLPKDEIKKLNNIALKVTISDKNRQGVYGDAILNIELKHQSETTDKEMNTTGYIVAISILSVLMFILLAGTAGFYFYKFRKSRYDKMTEDEYMNTKVRFDKSALKRPSNRDSTIRSGSIEERRPTGFIFNSTLAELGEEEPRDSSTDPDMKERKKSVAFDENVEKLQIDSVNDDDIDKALEEDKSEEASAKVE</sequence>
<dbReference type="Proteomes" id="UP001652700">
    <property type="component" value="Unplaced"/>
</dbReference>
<evidence type="ECO:0000259" key="5">
    <source>
        <dbReference type="PROSITE" id="PS50268"/>
    </source>
</evidence>
<protein>
    <recommendedName>
        <fullName evidence="5">Cadherin domain-containing protein</fullName>
    </recommendedName>
</protein>
<keyword evidence="3" id="KW-0812">Transmembrane</keyword>
<dbReference type="InterPro" id="IPR015919">
    <property type="entry name" value="Cadherin-like_sf"/>
</dbReference>
<dbReference type="SUPFAM" id="SSF49313">
    <property type="entry name" value="Cadherin-like"/>
    <property type="match status" value="1"/>
</dbReference>
<evidence type="ECO:0000313" key="6">
    <source>
        <dbReference type="EnsemblMetazoa" id="XP_050502272.1"/>
    </source>
</evidence>
<feature type="domain" description="Cadherin" evidence="5">
    <location>
        <begin position="481"/>
        <end position="576"/>
    </location>
</feature>
<accession>A0ABM5JWG2</accession>
<feature type="transmembrane region" description="Helical" evidence="3">
    <location>
        <begin position="3197"/>
        <end position="3221"/>
    </location>
</feature>
<evidence type="ECO:0000256" key="3">
    <source>
        <dbReference type="SAM" id="Phobius"/>
    </source>
</evidence>
<keyword evidence="7" id="KW-1185">Reference proteome</keyword>
<keyword evidence="4" id="KW-0732">Signal</keyword>
<keyword evidence="3" id="KW-1133">Transmembrane helix</keyword>
<name>A0ABM5JWG2_DIAVI</name>
<evidence type="ECO:0000256" key="1">
    <source>
        <dbReference type="PROSITE-ProRule" id="PRU00043"/>
    </source>
</evidence>
<reference evidence="6" key="1">
    <citation type="submission" date="2025-05" db="UniProtKB">
        <authorList>
            <consortium name="EnsemblMetazoa"/>
        </authorList>
    </citation>
    <scope>IDENTIFICATION</scope>
</reference>
<feature type="domain" description="Cadherin" evidence="5">
    <location>
        <begin position="1927"/>
        <end position="1990"/>
    </location>
</feature>
<feature type="region of interest" description="Disordered" evidence="2">
    <location>
        <begin position="3278"/>
        <end position="3302"/>
    </location>
</feature>
<feature type="signal peptide" evidence="4">
    <location>
        <begin position="1"/>
        <end position="18"/>
    </location>
</feature>
<feature type="chain" id="PRO_5046019992" description="Cadherin domain-containing protein" evidence="4">
    <location>
        <begin position="19"/>
        <end position="3337"/>
    </location>
</feature>
<feature type="compositionally biased region" description="Basic and acidic residues" evidence="2">
    <location>
        <begin position="3286"/>
        <end position="3302"/>
    </location>
</feature>
<proteinExistence type="predicted"/>